<sequence length="119" mass="13485">MGFLFKEDNILLGCSLALISALFLALMGYFTTLVQDSGISNSLIIAYRFIFGIIMLSPFMFLKKDFSFKAKKVHIIFIRSLAGFISMFLFLFALNYLPLANSMLLLNTAPLFTPIIIYF</sequence>
<evidence type="ECO:0000313" key="8">
    <source>
        <dbReference type="Proteomes" id="UP000249910"/>
    </source>
</evidence>
<reference evidence="7 8" key="1">
    <citation type="submission" date="2017-06" db="EMBL/GenBank/DDBJ databases">
        <title>Complete genome of Francisella halioticida.</title>
        <authorList>
            <person name="Sjodin A."/>
        </authorList>
    </citation>
    <scope>NUCLEOTIDE SEQUENCE [LARGE SCALE GENOMIC DNA]</scope>
    <source>
        <strain evidence="7 8">DSM 23729</strain>
    </source>
</reference>
<keyword evidence="3 5" id="KW-1133">Transmembrane helix</keyword>
<evidence type="ECO:0000259" key="6">
    <source>
        <dbReference type="Pfam" id="PF00892"/>
    </source>
</evidence>
<comment type="subcellular location">
    <subcellularLocation>
        <location evidence="1">Membrane</location>
        <topology evidence="1">Multi-pass membrane protein</topology>
    </subcellularLocation>
</comment>
<feature type="domain" description="EamA" evidence="6">
    <location>
        <begin position="12"/>
        <end position="117"/>
    </location>
</feature>
<evidence type="ECO:0000256" key="5">
    <source>
        <dbReference type="SAM" id="Phobius"/>
    </source>
</evidence>
<name>A0ABM6LZ74_9GAMM</name>
<dbReference type="SUPFAM" id="SSF103481">
    <property type="entry name" value="Multidrug resistance efflux transporter EmrE"/>
    <property type="match status" value="1"/>
</dbReference>
<feature type="transmembrane region" description="Helical" evidence="5">
    <location>
        <begin position="42"/>
        <end position="61"/>
    </location>
</feature>
<dbReference type="EMBL" id="CP022132">
    <property type="protein sequence ID" value="ASG67861.1"/>
    <property type="molecule type" value="Genomic_DNA"/>
</dbReference>
<keyword evidence="4 5" id="KW-0472">Membrane</keyword>
<proteinExistence type="predicted"/>
<evidence type="ECO:0000313" key="7">
    <source>
        <dbReference type="EMBL" id="ASG67861.1"/>
    </source>
</evidence>
<evidence type="ECO:0000256" key="1">
    <source>
        <dbReference type="ARBA" id="ARBA00004141"/>
    </source>
</evidence>
<protein>
    <recommendedName>
        <fullName evidence="6">EamA domain-containing protein</fullName>
    </recommendedName>
</protein>
<accession>A0ABM6LZ74</accession>
<dbReference type="InterPro" id="IPR000620">
    <property type="entry name" value="EamA_dom"/>
</dbReference>
<dbReference type="InterPro" id="IPR037185">
    <property type="entry name" value="EmrE-like"/>
</dbReference>
<dbReference type="PANTHER" id="PTHR22911:SF6">
    <property type="entry name" value="SOLUTE CARRIER FAMILY 35 MEMBER G1"/>
    <property type="match status" value="1"/>
</dbReference>
<organism evidence="7 8">
    <name type="scientific">Francisella halioticida</name>
    <dbReference type="NCBI Taxonomy" id="549298"/>
    <lineage>
        <taxon>Bacteria</taxon>
        <taxon>Pseudomonadati</taxon>
        <taxon>Pseudomonadota</taxon>
        <taxon>Gammaproteobacteria</taxon>
        <taxon>Thiotrichales</taxon>
        <taxon>Francisellaceae</taxon>
        <taxon>Francisella</taxon>
    </lineage>
</organism>
<feature type="transmembrane region" description="Helical" evidence="5">
    <location>
        <begin position="9"/>
        <end position="30"/>
    </location>
</feature>
<evidence type="ECO:0000256" key="4">
    <source>
        <dbReference type="ARBA" id="ARBA00023136"/>
    </source>
</evidence>
<evidence type="ECO:0000256" key="2">
    <source>
        <dbReference type="ARBA" id="ARBA00022692"/>
    </source>
</evidence>
<dbReference type="PANTHER" id="PTHR22911">
    <property type="entry name" value="ACYL-MALONYL CONDENSING ENZYME-RELATED"/>
    <property type="match status" value="1"/>
</dbReference>
<keyword evidence="8" id="KW-1185">Reference proteome</keyword>
<dbReference type="Pfam" id="PF00892">
    <property type="entry name" value="EamA"/>
    <property type="match status" value="1"/>
</dbReference>
<keyword evidence="2 5" id="KW-0812">Transmembrane</keyword>
<dbReference type="Proteomes" id="UP000249910">
    <property type="component" value="Chromosome"/>
</dbReference>
<dbReference type="RefSeq" id="WP_088772380.1">
    <property type="nucleotide sequence ID" value="NZ_CP022132.1"/>
</dbReference>
<evidence type="ECO:0000256" key="3">
    <source>
        <dbReference type="ARBA" id="ARBA00022989"/>
    </source>
</evidence>
<gene>
    <name evidence="7" type="ORF">CDV26_05185</name>
</gene>
<feature type="transmembrane region" description="Helical" evidence="5">
    <location>
        <begin position="73"/>
        <end position="93"/>
    </location>
</feature>